<protein>
    <submittedName>
        <fullName evidence="2">Uncharacterized protein</fullName>
    </submittedName>
</protein>
<feature type="region of interest" description="Disordered" evidence="1">
    <location>
        <begin position="156"/>
        <end position="209"/>
    </location>
</feature>
<comment type="caution">
    <text evidence="2">The sequence shown here is derived from an EMBL/GenBank/DDBJ whole genome shotgun (WGS) entry which is preliminary data.</text>
</comment>
<feature type="compositionally biased region" description="Polar residues" evidence="1">
    <location>
        <begin position="198"/>
        <end position="209"/>
    </location>
</feature>
<feature type="region of interest" description="Disordered" evidence="1">
    <location>
        <begin position="252"/>
        <end position="273"/>
    </location>
</feature>
<dbReference type="OrthoDB" id="3256870at2759"/>
<reference evidence="2 3" key="1">
    <citation type="journal article" date="2020" name="ISME J.">
        <title>Uncovering the hidden diversity of litter-decomposition mechanisms in mushroom-forming fungi.</title>
        <authorList>
            <person name="Floudas D."/>
            <person name="Bentzer J."/>
            <person name="Ahren D."/>
            <person name="Johansson T."/>
            <person name="Persson P."/>
            <person name="Tunlid A."/>
        </authorList>
    </citation>
    <scope>NUCLEOTIDE SEQUENCE [LARGE SCALE GENOMIC DNA]</scope>
    <source>
        <strain evidence="2 3">CBS 291.85</strain>
    </source>
</reference>
<organism evidence="2 3">
    <name type="scientific">Tetrapyrgos nigripes</name>
    <dbReference type="NCBI Taxonomy" id="182062"/>
    <lineage>
        <taxon>Eukaryota</taxon>
        <taxon>Fungi</taxon>
        <taxon>Dikarya</taxon>
        <taxon>Basidiomycota</taxon>
        <taxon>Agaricomycotina</taxon>
        <taxon>Agaricomycetes</taxon>
        <taxon>Agaricomycetidae</taxon>
        <taxon>Agaricales</taxon>
        <taxon>Marasmiineae</taxon>
        <taxon>Marasmiaceae</taxon>
        <taxon>Tetrapyrgos</taxon>
    </lineage>
</organism>
<name>A0A8H5LJX3_9AGAR</name>
<proteinExistence type="predicted"/>
<evidence type="ECO:0000256" key="1">
    <source>
        <dbReference type="SAM" id="MobiDB-lite"/>
    </source>
</evidence>
<keyword evidence="3" id="KW-1185">Reference proteome</keyword>
<accession>A0A8H5LJX3</accession>
<dbReference type="EMBL" id="JAACJM010000045">
    <property type="protein sequence ID" value="KAF5360081.1"/>
    <property type="molecule type" value="Genomic_DNA"/>
</dbReference>
<evidence type="ECO:0000313" key="2">
    <source>
        <dbReference type="EMBL" id="KAF5360081.1"/>
    </source>
</evidence>
<feature type="compositionally biased region" description="Low complexity" evidence="1">
    <location>
        <begin position="162"/>
        <end position="171"/>
    </location>
</feature>
<feature type="compositionally biased region" description="Acidic residues" evidence="1">
    <location>
        <begin position="172"/>
        <end position="195"/>
    </location>
</feature>
<gene>
    <name evidence="2" type="ORF">D9758_007577</name>
</gene>
<dbReference type="AlphaFoldDB" id="A0A8H5LJX3"/>
<sequence length="320" mass="35203">MLLAIARSKIRWEIDWRRTAGKNQTGGQEKWATQDRPTFGFTIADGRNLGRSRAAEPDLGLGKSGLLDLGIGRTIAIDWIDLTGSLSVPLQNAPLQTRAVQETPLSAMLDLPHPMFTSSTIIDDVDAKLNATHLFCHQQHSVQIIQLVEGPPPPRRVIDTNSYYSASSSDYSSDEEDEEDEEDCSSYCSSEDDAEVQTPPQQTISLDVSPSADTYSLRMKRILAWRENFSAHMSATLSEPCLSSSLKRKINVDHDDTMSHSSKRSRSESSSHSGVSSLGALSCPACDAFFDTRQDLRQHGREALAGANEACFTAVDYAFE</sequence>
<dbReference type="Proteomes" id="UP000559256">
    <property type="component" value="Unassembled WGS sequence"/>
</dbReference>
<evidence type="ECO:0000313" key="3">
    <source>
        <dbReference type="Proteomes" id="UP000559256"/>
    </source>
</evidence>